<sequence length="79" mass="9223">MPKYDVRVGEESFGIFVEVADFNDYDELEDVFVEQYDLEIIAVTHANNSENGNYKIWFNQALSVEFIKKIINEINRKSA</sequence>
<name>A0ABS5V6J8_9GAMM</name>
<reference evidence="1 2" key="1">
    <citation type="submission" date="2021-05" db="EMBL/GenBank/DDBJ databases">
        <title>Shewanella sp. JM162201.</title>
        <authorList>
            <person name="Xu S."/>
            <person name="Li A."/>
        </authorList>
    </citation>
    <scope>NUCLEOTIDE SEQUENCE [LARGE SCALE GENOMIC DNA]</scope>
    <source>
        <strain evidence="1 2">JM162201</strain>
    </source>
</reference>
<comment type="caution">
    <text evidence="1">The sequence shown here is derived from an EMBL/GenBank/DDBJ whole genome shotgun (WGS) entry which is preliminary data.</text>
</comment>
<evidence type="ECO:0000313" key="2">
    <source>
        <dbReference type="Proteomes" id="UP001195903"/>
    </source>
</evidence>
<dbReference type="Proteomes" id="UP001195903">
    <property type="component" value="Unassembled WGS sequence"/>
</dbReference>
<proteinExistence type="predicted"/>
<keyword evidence="2" id="KW-1185">Reference proteome</keyword>
<protein>
    <submittedName>
        <fullName evidence="1">Uncharacterized protein</fullName>
    </submittedName>
</protein>
<organism evidence="1 2">
    <name type="scientific">Shewanella jiangmenensis</name>
    <dbReference type="NCBI Taxonomy" id="2837387"/>
    <lineage>
        <taxon>Bacteria</taxon>
        <taxon>Pseudomonadati</taxon>
        <taxon>Pseudomonadota</taxon>
        <taxon>Gammaproteobacteria</taxon>
        <taxon>Alteromonadales</taxon>
        <taxon>Shewanellaceae</taxon>
        <taxon>Shewanella</taxon>
    </lineage>
</organism>
<evidence type="ECO:0000313" key="1">
    <source>
        <dbReference type="EMBL" id="MBT1446058.1"/>
    </source>
</evidence>
<dbReference type="EMBL" id="JAHEPS010000007">
    <property type="protein sequence ID" value="MBT1446058.1"/>
    <property type="molecule type" value="Genomic_DNA"/>
</dbReference>
<accession>A0ABS5V6J8</accession>
<dbReference type="RefSeq" id="WP_214508243.1">
    <property type="nucleotide sequence ID" value="NZ_JAHEPS010000007.1"/>
</dbReference>
<gene>
    <name evidence="1" type="ORF">KJI95_16300</name>
</gene>